<evidence type="ECO:0000256" key="13">
    <source>
        <dbReference type="ARBA" id="ARBA00037126"/>
    </source>
</evidence>
<dbReference type="GO" id="GO:0071555">
    <property type="term" value="P:cell wall organization"/>
    <property type="evidence" value="ECO:0007669"/>
    <property type="project" value="UniProtKB-KW"/>
</dbReference>
<dbReference type="InterPro" id="IPR017853">
    <property type="entry name" value="GH"/>
</dbReference>
<name>A0A1B7MHL8_9AGAM</name>
<comment type="similarity">
    <text evidence="2 16">Belongs to the glycosyl hydrolase 5 (cellulase A) family.</text>
</comment>
<evidence type="ECO:0000256" key="16">
    <source>
        <dbReference type="RuleBase" id="RU361153"/>
    </source>
</evidence>
<dbReference type="Proteomes" id="UP000092154">
    <property type="component" value="Unassembled WGS sequence"/>
</dbReference>
<organism evidence="19 20">
    <name type="scientific">Rhizopogon vinicolor AM-OR11-026</name>
    <dbReference type="NCBI Taxonomy" id="1314800"/>
    <lineage>
        <taxon>Eukaryota</taxon>
        <taxon>Fungi</taxon>
        <taxon>Dikarya</taxon>
        <taxon>Basidiomycota</taxon>
        <taxon>Agaricomycotina</taxon>
        <taxon>Agaricomycetes</taxon>
        <taxon>Agaricomycetidae</taxon>
        <taxon>Boletales</taxon>
        <taxon>Suillineae</taxon>
        <taxon>Rhizopogonaceae</taxon>
        <taxon>Rhizopogon</taxon>
    </lineage>
</organism>
<dbReference type="OrthoDB" id="1887033at2759"/>
<dbReference type="STRING" id="1314800.A0A1B7MHL8"/>
<dbReference type="GO" id="GO:0004338">
    <property type="term" value="F:glucan exo-1,3-beta-glucosidase activity"/>
    <property type="evidence" value="ECO:0007669"/>
    <property type="project" value="UniProtKB-EC"/>
</dbReference>
<keyword evidence="7" id="KW-1133">Transmembrane helix</keyword>
<dbReference type="AlphaFoldDB" id="A0A1B7MHL8"/>
<feature type="non-terminal residue" evidence="19">
    <location>
        <position position="164"/>
    </location>
</feature>
<keyword evidence="4" id="KW-0812">Transmembrane</keyword>
<protein>
    <recommendedName>
        <fullName evidence="14">glucan 1,3-beta-glucosidase</fullName>
        <ecNumber evidence="14">3.2.1.58</ecNumber>
    </recommendedName>
    <alternativeName>
        <fullName evidence="15">Exo-1,3-beta-glucanase D</fullName>
    </alternativeName>
</protein>
<evidence type="ECO:0000259" key="18">
    <source>
        <dbReference type="Pfam" id="PF00150"/>
    </source>
</evidence>
<proteinExistence type="inferred from homology"/>
<comment type="subcellular location">
    <subcellularLocation>
        <location evidence="1">Cell membrane</location>
        <topology evidence="1">Single-pass type II membrane protein</topology>
    </subcellularLocation>
</comment>
<comment type="function">
    <text evidence="13">Glucosidase involved in the degradation of cellulosic biomass. Active on lichenan.</text>
</comment>
<evidence type="ECO:0000256" key="4">
    <source>
        <dbReference type="ARBA" id="ARBA00022692"/>
    </source>
</evidence>
<dbReference type="Gene3D" id="3.20.20.80">
    <property type="entry name" value="Glycosidases"/>
    <property type="match status" value="1"/>
</dbReference>
<dbReference type="InParanoid" id="A0A1B7MHL8"/>
<dbReference type="InterPro" id="IPR050386">
    <property type="entry name" value="Glycosyl_hydrolase_5"/>
</dbReference>
<evidence type="ECO:0000256" key="10">
    <source>
        <dbReference type="ARBA" id="ARBA00023295"/>
    </source>
</evidence>
<reference evidence="19 20" key="1">
    <citation type="submission" date="2016-06" db="EMBL/GenBank/DDBJ databases">
        <title>Comparative genomics of the ectomycorrhizal sister species Rhizopogon vinicolor and Rhizopogon vesiculosus (Basidiomycota: Boletales) reveals a divergence of the mating type B locus.</title>
        <authorList>
            <consortium name="DOE Joint Genome Institute"/>
            <person name="Mujic A.B."/>
            <person name="Kuo A."/>
            <person name="Tritt A."/>
            <person name="Lipzen A."/>
            <person name="Chen C."/>
            <person name="Johnson J."/>
            <person name="Sharma A."/>
            <person name="Barry K."/>
            <person name="Grigoriev I.V."/>
            <person name="Spatafora J.W."/>
        </authorList>
    </citation>
    <scope>NUCLEOTIDE SEQUENCE [LARGE SCALE GENOMIC DNA]</scope>
    <source>
        <strain evidence="19 20">AM-OR11-026</strain>
    </source>
</reference>
<dbReference type="GO" id="GO:0009251">
    <property type="term" value="P:glucan catabolic process"/>
    <property type="evidence" value="ECO:0007669"/>
    <property type="project" value="TreeGrafter"/>
</dbReference>
<feature type="chain" id="PRO_5008597321" description="glucan 1,3-beta-glucosidase" evidence="17">
    <location>
        <begin position="19"/>
        <end position="164"/>
    </location>
</feature>
<keyword evidence="17" id="KW-0732">Signal</keyword>
<keyword evidence="5 16" id="KW-0378">Hydrolase</keyword>
<keyword evidence="11" id="KW-0961">Cell wall biogenesis/degradation</keyword>
<evidence type="ECO:0000256" key="5">
    <source>
        <dbReference type="ARBA" id="ARBA00022801"/>
    </source>
</evidence>
<keyword evidence="10 16" id="KW-0326">Glycosidase</keyword>
<evidence type="ECO:0000313" key="19">
    <source>
        <dbReference type="EMBL" id="OAX32094.1"/>
    </source>
</evidence>
<comment type="catalytic activity">
    <reaction evidence="12">
        <text>Successive hydrolysis of beta-D-glucose units from the non-reducing ends of (1-&gt;3)-beta-D-glucans, releasing alpha-glucose.</text>
        <dbReference type="EC" id="3.2.1.58"/>
    </reaction>
</comment>
<dbReference type="SUPFAM" id="SSF51445">
    <property type="entry name" value="(Trans)glycosidases"/>
    <property type="match status" value="1"/>
</dbReference>
<dbReference type="GO" id="GO:0009986">
    <property type="term" value="C:cell surface"/>
    <property type="evidence" value="ECO:0007669"/>
    <property type="project" value="TreeGrafter"/>
</dbReference>
<evidence type="ECO:0000313" key="20">
    <source>
        <dbReference type="Proteomes" id="UP000092154"/>
    </source>
</evidence>
<keyword evidence="20" id="KW-1185">Reference proteome</keyword>
<dbReference type="PANTHER" id="PTHR31297:SF34">
    <property type="entry name" value="GLUCAN 1,3-BETA-GLUCOSIDASE 2"/>
    <property type="match status" value="1"/>
</dbReference>
<feature type="signal peptide" evidence="17">
    <location>
        <begin position="1"/>
        <end position="18"/>
    </location>
</feature>
<evidence type="ECO:0000256" key="7">
    <source>
        <dbReference type="ARBA" id="ARBA00022989"/>
    </source>
</evidence>
<dbReference type="GO" id="GO:0005886">
    <property type="term" value="C:plasma membrane"/>
    <property type="evidence" value="ECO:0007669"/>
    <property type="project" value="UniProtKB-SubCell"/>
</dbReference>
<evidence type="ECO:0000256" key="14">
    <source>
        <dbReference type="ARBA" id="ARBA00038929"/>
    </source>
</evidence>
<keyword evidence="3" id="KW-1003">Cell membrane</keyword>
<dbReference type="GO" id="GO:0005576">
    <property type="term" value="C:extracellular region"/>
    <property type="evidence" value="ECO:0007669"/>
    <property type="project" value="TreeGrafter"/>
</dbReference>
<feature type="domain" description="Glycoside hydrolase family 5" evidence="18">
    <location>
        <begin position="87"/>
        <end position="152"/>
    </location>
</feature>
<evidence type="ECO:0000256" key="15">
    <source>
        <dbReference type="ARBA" id="ARBA00041260"/>
    </source>
</evidence>
<sequence>MKFLLAGLVLSITLVARAWDGTSKIYGVNLGSWLVLEPWMLPQAWLKMGGQSCAAACATCIATESSFAKAYPDTVDAKFAEHWDTWFTKDDVEALTAAGINTVRVPLGYWIVEDLVDRSHESYPRGGLGYLRRGLKWLKDAGIEAILDHHALPGVQTPGQMFTG</sequence>
<dbReference type="Pfam" id="PF00150">
    <property type="entry name" value="Cellulase"/>
    <property type="match status" value="1"/>
</dbReference>
<evidence type="ECO:0000256" key="17">
    <source>
        <dbReference type="SAM" id="SignalP"/>
    </source>
</evidence>
<evidence type="ECO:0000256" key="2">
    <source>
        <dbReference type="ARBA" id="ARBA00005641"/>
    </source>
</evidence>
<dbReference type="PANTHER" id="PTHR31297">
    <property type="entry name" value="GLUCAN ENDO-1,6-BETA-GLUCOSIDASE B"/>
    <property type="match status" value="1"/>
</dbReference>
<evidence type="ECO:0000256" key="8">
    <source>
        <dbReference type="ARBA" id="ARBA00023136"/>
    </source>
</evidence>
<evidence type="ECO:0000256" key="3">
    <source>
        <dbReference type="ARBA" id="ARBA00022475"/>
    </source>
</evidence>
<keyword evidence="9" id="KW-0325">Glycoprotein</keyword>
<dbReference type="InterPro" id="IPR001547">
    <property type="entry name" value="Glyco_hydro_5"/>
</dbReference>
<dbReference type="EC" id="3.2.1.58" evidence="14"/>
<evidence type="ECO:0000256" key="1">
    <source>
        <dbReference type="ARBA" id="ARBA00004401"/>
    </source>
</evidence>
<keyword evidence="8" id="KW-0472">Membrane</keyword>
<evidence type="ECO:0000256" key="6">
    <source>
        <dbReference type="ARBA" id="ARBA00022968"/>
    </source>
</evidence>
<keyword evidence="6" id="KW-0735">Signal-anchor</keyword>
<evidence type="ECO:0000256" key="11">
    <source>
        <dbReference type="ARBA" id="ARBA00023316"/>
    </source>
</evidence>
<evidence type="ECO:0000256" key="12">
    <source>
        <dbReference type="ARBA" id="ARBA00036824"/>
    </source>
</evidence>
<accession>A0A1B7MHL8</accession>
<dbReference type="EMBL" id="KV449122">
    <property type="protein sequence ID" value="OAX32094.1"/>
    <property type="molecule type" value="Genomic_DNA"/>
</dbReference>
<gene>
    <name evidence="19" type="ORF">K503DRAFT_727367</name>
</gene>
<evidence type="ECO:0000256" key="9">
    <source>
        <dbReference type="ARBA" id="ARBA00023180"/>
    </source>
</evidence>